<dbReference type="PANTHER" id="PTHR46148">
    <property type="entry name" value="CHROMO DOMAIN-CONTAINING PROTEIN"/>
    <property type="match status" value="1"/>
</dbReference>
<reference evidence="2" key="2">
    <citation type="submission" date="2022-01" db="EMBL/GenBank/DDBJ databases">
        <authorList>
            <person name="Yamashiro T."/>
            <person name="Shiraishi A."/>
            <person name="Satake H."/>
            <person name="Nakayama K."/>
        </authorList>
    </citation>
    <scope>NUCLEOTIDE SEQUENCE</scope>
</reference>
<name>A0ABQ5AG53_9ASTR</name>
<comment type="caution">
    <text evidence="2">The sequence shown here is derived from an EMBL/GenBank/DDBJ whole genome shotgun (WGS) entry which is preliminary data.</text>
</comment>
<gene>
    <name evidence="2" type="ORF">Tco_0822467</name>
</gene>
<accession>A0ABQ5AG53</accession>
<organism evidence="2 3">
    <name type="scientific">Tanacetum coccineum</name>
    <dbReference type="NCBI Taxonomy" id="301880"/>
    <lineage>
        <taxon>Eukaryota</taxon>
        <taxon>Viridiplantae</taxon>
        <taxon>Streptophyta</taxon>
        <taxon>Embryophyta</taxon>
        <taxon>Tracheophyta</taxon>
        <taxon>Spermatophyta</taxon>
        <taxon>Magnoliopsida</taxon>
        <taxon>eudicotyledons</taxon>
        <taxon>Gunneridae</taxon>
        <taxon>Pentapetalae</taxon>
        <taxon>asterids</taxon>
        <taxon>campanulids</taxon>
        <taxon>Asterales</taxon>
        <taxon>Asteraceae</taxon>
        <taxon>Asteroideae</taxon>
        <taxon>Anthemideae</taxon>
        <taxon>Anthemidinae</taxon>
        <taxon>Tanacetum</taxon>
    </lineage>
</organism>
<proteinExistence type="predicted"/>
<evidence type="ECO:0000256" key="1">
    <source>
        <dbReference type="SAM" id="MobiDB-lite"/>
    </source>
</evidence>
<feature type="region of interest" description="Disordered" evidence="1">
    <location>
        <begin position="1"/>
        <end position="29"/>
    </location>
</feature>
<sequence length="244" mass="28052">MRQVEEKKLEEVPNEVSRPFPEWYSPRKSKCSGQCIEQKGTSKAITGSGLGYDHWFGPSQADFGGSDLRQENQKTSRSTDVGVPLDKIHIDDKLHFIEEPVEILDREVRNLRRSRIPIIKVRWNSKRGPEFTWEHEDQFREKYPHLLPQKPAPHTLEKWLYLEPWDKALLTGGDCMTASNIPSLLGQTLGDPLDIQVRKIIHTRARSLALAFPAALLWGHKKKPNTGGYNEHIRAFIRNAQTQD</sequence>
<dbReference type="EMBL" id="BQNB010012260">
    <property type="protein sequence ID" value="GJT01298.1"/>
    <property type="molecule type" value="Genomic_DNA"/>
</dbReference>
<evidence type="ECO:0008006" key="4">
    <source>
        <dbReference type="Google" id="ProtNLM"/>
    </source>
</evidence>
<dbReference type="Proteomes" id="UP001151760">
    <property type="component" value="Unassembled WGS sequence"/>
</dbReference>
<keyword evidence="3" id="KW-1185">Reference proteome</keyword>
<protein>
    <recommendedName>
        <fullName evidence="4">Reverse transcriptase domain-containing protein</fullName>
    </recommendedName>
</protein>
<dbReference type="PANTHER" id="PTHR46148:SF59">
    <property type="entry name" value="NUCLEOTIDYLTRANSFERASE, RIBONUCLEASE H"/>
    <property type="match status" value="1"/>
</dbReference>
<evidence type="ECO:0000313" key="2">
    <source>
        <dbReference type="EMBL" id="GJT01298.1"/>
    </source>
</evidence>
<evidence type="ECO:0000313" key="3">
    <source>
        <dbReference type="Proteomes" id="UP001151760"/>
    </source>
</evidence>
<reference evidence="2" key="1">
    <citation type="journal article" date="2022" name="Int. J. Mol. Sci.">
        <title>Draft Genome of Tanacetum Coccineum: Genomic Comparison of Closely Related Tanacetum-Family Plants.</title>
        <authorList>
            <person name="Yamashiro T."/>
            <person name="Shiraishi A."/>
            <person name="Nakayama K."/>
            <person name="Satake H."/>
        </authorList>
    </citation>
    <scope>NUCLEOTIDE SEQUENCE</scope>
</reference>
<feature type="compositionally biased region" description="Basic and acidic residues" evidence="1">
    <location>
        <begin position="1"/>
        <end position="11"/>
    </location>
</feature>